<protein>
    <submittedName>
        <fullName evidence="2">CU044_5270 family protein</fullName>
    </submittedName>
</protein>
<comment type="caution">
    <text evidence="2">The sequence shown here is derived from an EMBL/GenBank/DDBJ whole genome shotgun (WGS) entry which is preliminary data.</text>
</comment>
<dbReference type="Proteomes" id="UP001589646">
    <property type="component" value="Unassembled WGS sequence"/>
</dbReference>
<evidence type="ECO:0000313" key="3">
    <source>
        <dbReference type="Proteomes" id="UP001589646"/>
    </source>
</evidence>
<dbReference type="NCBIfam" id="NF038083">
    <property type="entry name" value="CU044_5270_fam"/>
    <property type="match status" value="1"/>
</dbReference>
<reference evidence="2 3" key="1">
    <citation type="submission" date="2024-09" db="EMBL/GenBank/DDBJ databases">
        <authorList>
            <person name="Sun Q."/>
            <person name="Mori K."/>
        </authorList>
    </citation>
    <scope>NUCLEOTIDE SEQUENCE [LARGE SCALE GENOMIC DNA]</scope>
    <source>
        <strain evidence="2 3">JCM 3323</strain>
    </source>
</reference>
<accession>A0ABV5PXY2</accession>
<dbReference type="EMBL" id="JBHMCE010000004">
    <property type="protein sequence ID" value="MFB9528079.1"/>
    <property type="molecule type" value="Genomic_DNA"/>
</dbReference>
<dbReference type="InterPro" id="IPR047789">
    <property type="entry name" value="CU044_5270-like"/>
</dbReference>
<feature type="transmembrane region" description="Helical" evidence="1">
    <location>
        <begin position="48"/>
        <end position="66"/>
    </location>
</feature>
<keyword evidence="1" id="KW-0812">Transmembrane</keyword>
<dbReference type="RefSeq" id="WP_346126561.1">
    <property type="nucleotide sequence ID" value="NZ_BAAAXC010000015.1"/>
</dbReference>
<gene>
    <name evidence="2" type="ORF">ACFFRN_15795</name>
</gene>
<evidence type="ECO:0000256" key="1">
    <source>
        <dbReference type="SAM" id="Phobius"/>
    </source>
</evidence>
<name>A0ABV5PXY2_9ACTN</name>
<keyword evidence="3" id="KW-1185">Reference proteome</keyword>
<proteinExistence type="predicted"/>
<keyword evidence="1" id="KW-0472">Membrane</keyword>
<keyword evidence="1" id="KW-1133">Transmembrane helix</keyword>
<evidence type="ECO:0000313" key="2">
    <source>
        <dbReference type="EMBL" id="MFB9528079.1"/>
    </source>
</evidence>
<sequence length="320" mass="35035">MNEIKQFRSATPVITREAEDAARARLLRAMHEPAPEPVRRRAPRVPRLAWRLVVAGAAAVALVAGLEVVQSDGRPDTVAVANVQELGERAAKSVEGDPHDPYAAYKRTPSPGQWLYVKETIAPLLNEPHPEVDRDSRMTRETWQSLDGKQTALDDGKGKLVIHETRPDITAADLAKSPVTPEESLARVGAVVDATPASPFDDGASRQQRVFQAISQLMREQALTPEVRAALFRALPMIEGVTVKQDAVDATGRRGVAFAYTGQWERSEIVLSSDDYRFLGTYGEAIADRTLEKVTVKAGTPLAWTAQLETKLVDKPGHRP</sequence>
<organism evidence="2 3">
    <name type="scientific">Nonomuraea roseola</name>
    <dbReference type="NCBI Taxonomy" id="46179"/>
    <lineage>
        <taxon>Bacteria</taxon>
        <taxon>Bacillati</taxon>
        <taxon>Actinomycetota</taxon>
        <taxon>Actinomycetes</taxon>
        <taxon>Streptosporangiales</taxon>
        <taxon>Streptosporangiaceae</taxon>
        <taxon>Nonomuraea</taxon>
    </lineage>
</organism>